<keyword evidence="3" id="KW-1185">Reference proteome</keyword>
<dbReference type="Proteomes" id="UP000001095">
    <property type="component" value="Unassembled WGS sequence"/>
</dbReference>
<dbReference type="HOGENOM" id="CLU_064490_0_0_5"/>
<name>K8PDM9_9BRAD</name>
<feature type="chain" id="PRO_5003921941" description="DUF1849 family protein" evidence="1">
    <location>
        <begin position="32"/>
        <end position="287"/>
    </location>
</feature>
<evidence type="ECO:0000313" key="3">
    <source>
        <dbReference type="Proteomes" id="UP000001095"/>
    </source>
</evidence>
<reference evidence="2 3" key="1">
    <citation type="submission" date="2012-04" db="EMBL/GenBank/DDBJ databases">
        <title>The Genome Sequence of Afipia clevelandensis ATCC 49720.</title>
        <authorList>
            <consortium name="The Broad Institute Genome Sequencing Platform"/>
            <person name="Earl A."/>
            <person name="Ward D."/>
            <person name="Feldgarden M."/>
            <person name="Gevers D."/>
            <person name="Huys G."/>
            <person name="Walker B."/>
            <person name="Young S.K."/>
            <person name="Zeng Q."/>
            <person name="Gargeya S."/>
            <person name="Fitzgerald M."/>
            <person name="Haas B."/>
            <person name="Abouelleil A."/>
            <person name="Alvarado L."/>
            <person name="Arachchi H.M."/>
            <person name="Berlin A."/>
            <person name="Chapman S.B."/>
            <person name="Goldberg J."/>
            <person name="Griggs A."/>
            <person name="Gujja S."/>
            <person name="Hansen M."/>
            <person name="Howarth C."/>
            <person name="Imamovic A."/>
            <person name="Larimer J."/>
            <person name="McCowen C."/>
            <person name="Montmayeur A."/>
            <person name="Murphy C."/>
            <person name="Neiman D."/>
            <person name="Pearson M."/>
            <person name="Priest M."/>
            <person name="Roberts A."/>
            <person name="Saif S."/>
            <person name="Shea T."/>
            <person name="Sisk P."/>
            <person name="Sykes S."/>
            <person name="Wortman J."/>
            <person name="Nusbaum C."/>
            <person name="Birren B."/>
        </authorList>
    </citation>
    <scope>NUCLEOTIDE SEQUENCE [LARGE SCALE GENOMIC DNA]</scope>
    <source>
        <strain evidence="2 3">ATCC 49720</strain>
    </source>
</reference>
<dbReference type="OrthoDB" id="9815514at2"/>
<evidence type="ECO:0000313" key="2">
    <source>
        <dbReference type="EMBL" id="EKS38839.1"/>
    </source>
</evidence>
<dbReference type="PATRIC" id="fig|883079.3.peg.1327"/>
<dbReference type="Pfam" id="PF08904">
    <property type="entry name" value="EipB_like"/>
    <property type="match status" value="1"/>
</dbReference>
<protein>
    <recommendedName>
        <fullName evidence="4">DUF1849 family protein</fullName>
    </recommendedName>
</protein>
<dbReference type="InterPro" id="IPR015000">
    <property type="entry name" value="EipB-like"/>
</dbReference>
<sequence length="287" mass="31165">MRRRISGCRSLALPLLLSAACLGPSASGAFAAPSVAFLSHQAVYDLSLKTSRGNAGVNNATGRILYNFSGSACEGYTTEFRQVSQLDAGENKSTVSDLRSTSWEDGEGKTYRFKIDTRMNDADATSVDGIAEREGKTIKVKLKKPKVKTFTIDGAVFPTEQVRLIIEAAREGKSLLELVVYDGSDDGEKVYNTLTVIGQPIPGTKAPASPDPTTNNDKFKSLTRWPVTVSYYDRATKPDVGEQTPVYAMSFELYEDGVSRALSLDYNDFVIAGAMGKIDIKETKPCK</sequence>
<feature type="signal peptide" evidence="1">
    <location>
        <begin position="1"/>
        <end position="31"/>
    </location>
</feature>
<evidence type="ECO:0000256" key="1">
    <source>
        <dbReference type="SAM" id="SignalP"/>
    </source>
</evidence>
<dbReference type="RefSeq" id="WP_002712174.1">
    <property type="nucleotide sequence ID" value="NZ_KB375281.1"/>
</dbReference>
<organism evidence="2 3">
    <name type="scientific">Afipia clevelandensis ATCC 49720</name>
    <dbReference type="NCBI Taxonomy" id="883079"/>
    <lineage>
        <taxon>Bacteria</taxon>
        <taxon>Pseudomonadati</taxon>
        <taxon>Pseudomonadota</taxon>
        <taxon>Alphaproteobacteria</taxon>
        <taxon>Hyphomicrobiales</taxon>
        <taxon>Nitrobacteraceae</taxon>
        <taxon>Afipia</taxon>
    </lineage>
</organism>
<dbReference type="PROSITE" id="PS51257">
    <property type="entry name" value="PROKAR_LIPOPROTEIN"/>
    <property type="match status" value="1"/>
</dbReference>
<dbReference type="AlphaFoldDB" id="K8PDM9"/>
<dbReference type="EMBL" id="AGWY01000006">
    <property type="protein sequence ID" value="EKS38839.1"/>
    <property type="molecule type" value="Genomic_DNA"/>
</dbReference>
<comment type="caution">
    <text evidence="2">The sequence shown here is derived from an EMBL/GenBank/DDBJ whole genome shotgun (WGS) entry which is preliminary data.</text>
</comment>
<keyword evidence="1" id="KW-0732">Signal</keyword>
<evidence type="ECO:0008006" key="4">
    <source>
        <dbReference type="Google" id="ProtNLM"/>
    </source>
</evidence>
<proteinExistence type="predicted"/>
<gene>
    <name evidence="2" type="ORF">HMPREF9696_01308</name>
</gene>
<accession>K8PDM9</accession>